<dbReference type="Pfam" id="PF15919">
    <property type="entry name" value="HicB_lk_antitox"/>
    <property type="match status" value="1"/>
</dbReference>
<dbReference type="Gene3D" id="3.30.160.250">
    <property type="match status" value="1"/>
</dbReference>
<dbReference type="InterPro" id="IPR035069">
    <property type="entry name" value="TTHA1013/TTHA0281-like"/>
</dbReference>
<evidence type="ECO:0000259" key="1">
    <source>
        <dbReference type="Pfam" id="PF15919"/>
    </source>
</evidence>
<evidence type="ECO:0000313" key="3">
    <source>
        <dbReference type="Proteomes" id="UP000555448"/>
    </source>
</evidence>
<sequence>MSHHYHINVFWAADDGCWIADVPDLKPCSAHGDTAAEAVAEAEVAVALWLEIAAERGLPIPEARYRPAIYAAA</sequence>
<dbReference type="AlphaFoldDB" id="A0A7W7KCP6"/>
<proteinExistence type="predicted"/>
<dbReference type="InterPro" id="IPR051404">
    <property type="entry name" value="TA_system_antitoxin"/>
</dbReference>
<gene>
    <name evidence="2" type="ORF">HNO88_003757</name>
</gene>
<accession>A0A7W7KCP6</accession>
<name>A0A7W7KCP6_9SPHN</name>
<dbReference type="PANTHER" id="PTHR34504">
    <property type="entry name" value="ANTITOXIN HICB"/>
    <property type="match status" value="1"/>
</dbReference>
<reference evidence="2 3" key="1">
    <citation type="submission" date="2020-08" db="EMBL/GenBank/DDBJ databases">
        <title>Functional genomics of gut bacteria from endangered species of beetles.</title>
        <authorList>
            <person name="Carlos-Shanley C."/>
        </authorList>
    </citation>
    <scope>NUCLEOTIDE SEQUENCE [LARGE SCALE GENOMIC DNA]</scope>
    <source>
        <strain evidence="2 3">S00245</strain>
    </source>
</reference>
<dbReference type="InterPro" id="IPR031807">
    <property type="entry name" value="HicB-like"/>
</dbReference>
<dbReference type="EMBL" id="JACHLR010000021">
    <property type="protein sequence ID" value="MBB4860414.1"/>
    <property type="molecule type" value="Genomic_DNA"/>
</dbReference>
<dbReference type="Proteomes" id="UP000555448">
    <property type="component" value="Unassembled WGS sequence"/>
</dbReference>
<protein>
    <submittedName>
        <fullName evidence="2">Putative RNase H-like HicB family nuclease</fullName>
    </submittedName>
</protein>
<keyword evidence="3" id="KW-1185">Reference proteome</keyword>
<dbReference type="SUPFAM" id="SSF143100">
    <property type="entry name" value="TTHA1013/TTHA0281-like"/>
    <property type="match status" value="1"/>
</dbReference>
<evidence type="ECO:0000313" key="2">
    <source>
        <dbReference type="EMBL" id="MBB4860414.1"/>
    </source>
</evidence>
<dbReference type="RefSeq" id="WP_184249127.1">
    <property type="nucleotide sequence ID" value="NZ_JACHLR010000021.1"/>
</dbReference>
<feature type="domain" description="HicB-like antitoxin of toxin-antitoxin system" evidence="1">
    <location>
        <begin position="13"/>
        <end position="63"/>
    </location>
</feature>
<comment type="caution">
    <text evidence="2">The sequence shown here is derived from an EMBL/GenBank/DDBJ whole genome shotgun (WGS) entry which is preliminary data.</text>
</comment>
<dbReference type="PANTHER" id="PTHR34504:SF2">
    <property type="entry name" value="UPF0150 PROTEIN SSL0259"/>
    <property type="match status" value="1"/>
</dbReference>
<organism evidence="2 3">
    <name type="scientific">Novosphingobium chloroacetimidivorans</name>
    <dbReference type="NCBI Taxonomy" id="1428314"/>
    <lineage>
        <taxon>Bacteria</taxon>
        <taxon>Pseudomonadati</taxon>
        <taxon>Pseudomonadota</taxon>
        <taxon>Alphaproteobacteria</taxon>
        <taxon>Sphingomonadales</taxon>
        <taxon>Sphingomonadaceae</taxon>
        <taxon>Novosphingobium</taxon>
    </lineage>
</organism>